<dbReference type="InterPro" id="IPR002048">
    <property type="entry name" value="EF_hand_dom"/>
</dbReference>
<keyword evidence="4" id="KW-1185">Reference proteome</keyword>
<feature type="compositionally biased region" description="Basic and acidic residues" evidence="1">
    <location>
        <begin position="29"/>
        <end position="40"/>
    </location>
</feature>
<dbReference type="AlphaFoldDB" id="A0AAV6MTE3"/>
<name>A0AAV6MTE3_9ROSI</name>
<accession>A0AAV6MTE3</accession>
<feature type="region of interest" description="Disordered" evidence="1">
    <location>
        <begin position="95"/>
        <end position="180"/>
    </location>
</feature>
<reference evidence="3 4" key="1">
    <citation type="journal article" date="2021" name="Hortic Res">
        <title>The domestication of Cucurbita argyrosperma as revealed by the genome of its wild relative.</title>
        <authorList>
            <person name="Barrera-Redondo J."/>
            <person name="Sanchez-de la Vega G."/>
            <person name="Aguirre-Liguori J.A."/>
            <person name="Castellanos-Morales G."/>
            <person name="Gutierrez-Guerrero Y.T."/>
            <person name="Aguirre-Dugua X."/>
            <person name="Aguirre-Planter E."/>
            <person name="Tenaillon M.I."/>
            <person name="Lira-Saade R."/>
            <person name="Eguiarte L.E."/>
        </authorList>
    </citation>
    <scope>NUCLEOTIDE SEQUENCE [LARGE SCALE GENOMIC DNA]</scope>
    <source>
        <strain evidence="3">JBR-2021</strain>
    </source>
</reference>
<sequence>MAEASLQLHRDHAHGAEAEAQELMQNYDKNADSSLSKEELSAAIHHNQAKNPGSHNSEAKKKDVAPKAQKVPGKAAEEKGANELTGIFPNLACSSAQSKASKALPPQHKVNSKPPKVTSKAPKEPKEKVKAKGDESHASTHKVKEPKTKPDGKAKEHPLHKDSSKWNKDPAKKRSKKSSKILEFIEHETLHINFNMIIV</sequence>
<dbReference type="PROSITE" id="PS50222">
    <property type="entry name" value="EF_HAND_2"/>
    <property type="match status" value="1"/>
</dbReference>
<feature type="compositionally biased region" description="Basic and acidic residues" evidence="1">
    <location>
        <begin position="8"/>
        <end position="17"/>
    </location>
</feature>
<dbReference type="EMBL" id="JAGKQH010000012">
    <property type="protein sequence ID" value="KAG6585658.1"/>
    <property type="molecule type" value="Genomic_DNA"/>
</dbReference>
<feature type="region of interest" description="Disordered" evidence="1">
    <location>
        <begin position="1"/>
        <end position="82"/>
    </location>
</feature>
<dbReference type="GO" id="GO:0005509">
    <property type="term" value="F:calcium ion binding"/>
    <property type="evidence" value="ECO:0007669"/>
    <property type="project" value="InterPro"/>
</dbReference>
<proteinExistence type="predicted"/>
<evidence type="ECO:0000259" key="2">
    <source>
        <dbReference type="PROSITE" id="PS50222"/>
    </source>
</evidence>
<dbReference type="Proteomes" id="UP000685013">
    <property type="component" value="Chromosome 12"/>
</dbReference>
<protein>
    <recommendedName>
        <fullName evidence="2">EF-hand domain-containing protein</fullName>
    </recommendedName>
</protein>
<feature type="compositionally biased region" description="Basic and acidic residues" evidence="1">
    <location>
        <begin position="121"/>
        <end position="172"/>
    </location>
</feature>
<comment type="caution">
    <text evidence="3">The sequence shown here is derived from an EMBL/GenBank/DDBJ whole genome shotgun (WGS) entry which is preliminary data.</text>
</comment>
<organism evidence="3 4">
    <name type="scientific">Cucurbita argyrosperma subsp. sororia</name>
    <dbReference type="NCBI Taxonomy" id="37648"/>
    <lineage>
        <taxon>Eukaryota</taxon>
        <taxon>Viridiplantae</taxon>
        <taxon>Streptophyta</taxon>
        <taxon>Embryophyta</taxon>
        <taxon>Tracheophyta</taxon>
        <taxon>Spermatophyta</taxon>
        <taxon>Magnoliopsida</taxon>
        <taxon>eudicotyledons</taxon>
        <taxon>Gunneridae</taxon>
        <taxon>Pentapetalae</taxon>
        <taxon>rosids</taxon>
        <taxon>fabids</taxon>
        <taxon>Cucurbitales</taxon>
        <taxon>Cucurbitaceae</taxon>
        <taxon>Cucurbiteae</taxon>
        <taxon>Cucurbita</taxon>
    </lineage>
</organism>
<evidence type="ECO:0000313" key="4">
    <source>
        <dbReference type="Proteomes" id="UP000685013"/>
    </source>
</evidence>
<feature type="domain" description="EF-hand" evidence="2">
    <location>
        <begin position="15"/>
        <end position="50"/>
    </location>
</feature>
<evidence type="ECO:0000256" key="1">
    <source>
        <dbReference type="SAM" id="MobiDB-lite"/>
    </source>
</evidence>
<feature type="non-terminal residue" evidence="3">
    <location>
        <position position="1"/>
    </location>
</feature>
<gene>
    <name evidence="3" type="ORF">SDJN03_18391</name>
</gene>
<evidence type="ECO:0000313" key="3">
    <source>
        <dbReference type="EMBL" id="KAG6585658.1"/>
    </source>
</evidence>